<evidence type="ECO:0000256" key="1">
    <source>
        <dbReference type="ARBA" id="ARBA00002581"/>
    </source>
</evidence>
<keyword evidence="8" id="KW-0156">Chromatin regulator</keyword>
<keyword evidence="5" id="KW-0479">Metal-binding</keyword>
<feature type="region of interest" description="Disordered" evidence="16">
    <location>
        <begin position="900"/>
        <end position="933"/>
    </location>
</feature>
<dbReference type="InterPro" id="IPR043145">
    <property type="entry name" value="Znf_ZZ_sf"/>
</dbReference>
<evidence type="ECO:0000256" key="16">
    <source>
        <dbReference type="SAM" id="MobiDB-lite"/>
    </source>
</evidence>
<dbReference type="Pfam" id="PF08214">
    <property type="entry name" value="HAT_KAT11"/>
    <property type="match status" value="1"/>
</dbReference>
<dbReference type="PROSITE" id="PS51727">
    <property type="entry name" value="CBP_P300_HAT"/>
    <property type="match status" value="1"/>
</dbReference>
<proteinExistence type="predicted"/>
<evidence type="ECO:0000256" key="8">
    <source>
        <dbReference type="ARBA" id="ARBA00022853"/>
    </source>
</evidence>
<dbReference type="InterPro" id="IPR019786">
    <property type="entry name" value="Zinc_finger_PHD-type_CS"/>
</dbReference>
<keyword evidence="9" id="KW-0805">Transcription regulation</keyword>
<dbReference type="InterPro" id="IPR035898">
    <property type="entry name" value="TAZ_dom_sf"/>
</dbReference>
<evidence type="ECO:0000313" key="20">
    <source>
        <dbReference type="EMBL" id="KAK9014992.1"/>
    </source>
</evidence>
<dbReference type="PROSITE" id="PS50134">
    <property type="entry name" value="ZF_TAZ"/>
    <property type="match status" value="2"/>
</dbReference>
<keyword evidence="10" id="KW-0010">Activator</keyword>
<feature type="domain" description="ZZ-type" evidence="18">
    <location>
        <begin position="1552"/>
        <end position="1610"/>
    </location>
</feature>
<comment type="function">
    <text evidence="1">Acetyltransferase enzyme. Acetylates histones, giving a specific tag for transcriptional activation.</text>
</comment>
<organism evidence="20 21">
    <name type="scientific">Hibiscus sabdariffa</name>
    <name type="common">roselle</name>
    <dbReference type="NCBI Taxonomy" id="183260"/>
    <lineage>
        <taxon>Eukaryota</taxon>
        <taxon>Viridiplantae</taxon>
        <taxon>Streptophyta</taxon>
        <taxon>Embryophyta</taxon>
        <taxon>Tracheophyta</taxon>
        <taxon>Spermatophyta</taxon>
        <taxon>Magnoliopsida</taxon>
        <taxon>eudicotyledons</taxon>
        <taxon>Gunneridae</taxon>
        <taxon>Pentapetalae</taxon>
        <taxon>rosids</taxon>
        <taxon>malvids</taxon>
        <taxon>Malvales</taxon>
        <taxon>Malvaceae</taxon>
        <taxon>Malvoideae</taxon>
        <taxon>Hibiscus</taxon>
    </lineage>
</organism>
<gene>
    <name evidence="20" type="ORF">V6N11_006127</name>
</gene>
<evidence type="ECO:0000256" key="15">
    <source>
        <dbReference type="PROSITE-ProRule" id="PRU00228"/>
    </source>
</evidence>
<feature type="domain" description="CBP/p300-type HAT" evidence="19">
    <location>
        <begin position="1113"/>
        <end position="1550"/>
    </location>
</feature>
<dbReference type="SMART" id="SM00551">
    <property type="entry name" value="ZnF_TAZ"/>
    <property type="match status" value="2"/>
</dbReference>
<feature type="domain" description="TAZ-type" evidence="17">
    <location>
        <begin position="1612"/>
        <end position="1695"/>
    </location>
</feature>
<evidence type="ECO:0000256" key="13">
    <source>
        <dbReference type="ARBA" id="ARBA00023315"/>
    </source>
</evidence>
<keyword evidence="21" id="KW-1185">Reference proteome</keyword>
<evidence type="ECO:0000256" key="11">
    <source>
        <dbReference type="ARBA" id="ARBA00023163"/>
    </source>
</evidence>
<dbReference type="InterPro" id="IPR019787">
    <property type="entry name" value="Znf_PHD-finger"/>
</dbReference>
<dbReference type="PROSITE" id="PS01357">
    <property type="entry name" value="ZF_ZZ_1"/>
    <property type="match status" value="1"/>
</dbReference>
<evidence type="ECO:0000256" key="7">
    <source>
        <dbReference type="ARBA" id="ARBA00022833"/>
    </source>
</evidence>
<name>A0ABR2RQM5_9ROSI</name>
<keyword evidence="6 15" id="KW-0863">Zinc-finger</keyword>
<dbReference type="InterPro" id="IPR000197">
    <property type="entry name" value="Znf_TAZ"/>
</dbReference>
<feature type="domain" description="TAZ-type" evidence="17">
    <location>
        <begin position="634"/>
        <end position="714"/>
    </location>
</feature>
<evidence type="ECO:0000256" key="6">
    <source>
        <dbReference type="ARBA" id="ARBA00022771"/>
    </source>
</evidence>
<dbReference type="Pfam" id="PF00628">
    <property type="entry name" value="PHD"/>
    <property type="match status" value="1"/>
</dbReference>
<dbReference type="PROSITE" id="PS50135">
    <property type="entry name" value="ZF_ZZ_2"/>
    <property type="match status" value="2"/>
</dbReference>
<dbReference type="InterPro" id="IPR031162">
    <property type="entry name" value="CBP_P300_HAT"/>
</dbReference>
<dbReference type="SUPFAM" id="SSF57903">
    <property type="entry name" value="FYVE/PHD zinc finger"/>
    <property type="match status" value="1"/>
</dbReference>
<keyword evidence="13" id="KW-0012">Acyltransferase</keyword>
<dbReference type="SUPFAM" id="SSF57850">
    <property type="entry name" value="RING/U-box"/>
    <property type="match status" value="2"/>
</dbReference>
<evidence type="ECO:0000256" key="12">
    <source>
        <dbReference type="ARBA" id="ARBA00023242"/>
    </source>
</evidence>
<evidence type="ECO:0000256" key="9">
    <source>
        <dbReference type="ARBA" id="ARBA00023015"/>
    </source>
</evidence>
<reference evidence="20 21" key="1">
    <citation type="journal article" date="2024" name="G3 (Bethesda)">
        <title>Genome assembly of Hibiscus sabdariffa L. provides insights into metabolisms of medicinal natural products.</title>
        <authorList>
            <person name="Kim T."/>
        </authorList>
    </citation>
    <scope>NUCLEOTIDE SEQUENCE [LARGE SCALE GENOMIC DNA]</scope>
    <source>
        <strain evidence="20">TK-2024</strain>
        <tissue evidence="20">Old leaves</tissue>
    </source>
</reference>
<evidence type="ECO:0000256" key="3">
    <source>
        <dbReference type="ARBA" id="ARBA00013184"/>
    </source>
</evidence>
<dbReference type="InterPro" id="IPR013178">
    <property type="entry name" value="Histone_AcTrfase_Rtt109/CBP"/>
</dbReference>
<evidence type="ECO:0000256" key="14">
    <source>
        <dbReference type="ARBA" id="ARBA00048017"/>
    </source>
</evidence>
<comment type="caution">
    <text evidence="20">The sequence shown here is derived from an EMBL/GenBank/DDBJ whole genome shotgun (WGS) entry which is preliminary data.</text>
</comment>
<dbReference type="PROSITE" id="PS01359">
    <property type="entry name" value="ZF_PHD_1"/>
    <property type="match status" value="1"/>
</dbReference>
<dbReference type="EMBL" id="JBBPBN010000021">
    <property type="protein sequence ID" value="KAK9014992.1"/>
    <property type="molecule type" value="Genomic_DNA"/>
</dbReference>
<dbReference type="CDD" id="cd15614">
    <property type="entry name" value="PHD_HAC_like"/>
    <property type="match status" value="1"/>
</dbReference>
<evidence type="ECO:0000256" key="2">
    <source>
        <dbReference type="ARBA" id="ARBA00004123"/>
    </source>
</evidence>
<dbReference type="InterPro" id="IPR000433">
    <property type="entry name" value="Znf_ZZ"/>
</dbReference>
<protein>
    <recommendedName>
        <fullName evidence="3">histone acetyltransferase</fullName>
        <ecNumber evidence="3">2.3.1.48</ecNumber>
    </recommendedName>
</protein>
<dbReference type="Gene3D" id="3.30.40.10">
    <property type="entry name" value="Zinc/RING finger domain, C3HC4 (zinc finger)"/>
    <property type="match status" value="1"/>
</dbReference>
<feature type="compositionally biased region" description="Basic and acidic residues" evidence="16">
    <location>
        <begin position="904"/>
        <end position="913"/>
    </location>
</feature>
<evidence type="ECO:0000256" key="10">
    <source>
        <dbReference type="ARBA" id="ARBA00023159"/>
    </source>
</evidence>
<feature type="compositionally biased region" description="Polar residues" evidence="16">
    <location>
        <begin position="914"/>
        <end position="926"/>
    </location>
</feature>
<dbReference type="SMART" id="SM00249">
    <property type="entry name" value="PHD"/>
    <property type="match status" value="1"/>
</dbReference>
<keyword evidence="4" id="KW-0808">Transferase</keyword>
<keyword evidence="12" id="KW-0539">Nucleus</keyword>
<dbReference type="SMART" id="SM00291">
    <property type="entry name" value="ZnF_ZZ"/>
    <property type="match status" value="1"/>
</dbReference>
<evidence type="ECO:0000256" key="4">
    <source>
        <dbReference type="ARBA" id="ARBA00022679"/>
    </source>
</evidence>
<evidence type="ECO:0000259" key="18">
    <source>
        <dbReference type="PROSITE" id="PS50135"/>
    </source>
</evidence>
<evidence type="ECO:0000259" key="19">
    <source>
        <dbReference type="PROSITE" id="PS51727"/>
    </source>
</evidence>
<evidence type="ECO:0000259" key="17">
    <source>
        <dbReference type="PROSITE" id="PS50134"/>
    </source>
</evidence>
<feature type="domain" description="ZZ-type" evidence="18">
    <location>
        <begin position="1432"/>
        <end position="1495"/>
    </location>
</feature>
<dbReference type="Proteomes" id="UP001396334">
    <property type="component" value="Unassembled WGS sequence"/>
</dbReference>
<evidence type="ECO:0000256" key="5">
    <source>
        <dbReference type="ARBA" id="ARBA00022723"/>
    </source>
</evidence>
<dbReference type="Gene3D" id="3.30.60.90">
    <property type="match status" value="1"/>
</dbReference>
<accession>A0ABR2RQM5</accession>
<feature type="compositionally biased region" description="Polar residues" evidence="16">
    <location>
        <begin position="616"/>
        <end position="632"/>
    </location>
</feature>
<dbReference type="PANTHER" id="PTHR13808:SF1">
    <property type="entry name" value="HISTONE ACETYLTRANSFERASE"/>
    <property type="match status" value="1"/>
</dbReference>
<sequence length="1730" mass="194455">MNVQAHMSGQISRQVANQGGLTQQNGNLLQPAQMQNSGVAGGLTAAGVVGSGGPPHNMLNMDPDLHRTREYMRGKIIDVLKLRNQLPMTEASMIKFRDFARRLEEGLFKIAQTKEDYTKFEYSREPFTDSIKGDQKFAQPKTSTAYKSTSATNASIAPTNINSGLLPTSGMLSASFAGSEGNISNGHQQSPANFPLASGGMSSIGVQRMTSQMIPTPGFNSINNNSSNNHSSNNVGLSTVESTMVSQPQQQKPHGGQNSRIFHTLGSQMGSGIRSGLQQKAFGLPNGSLNGTLGMMNNNMHIVSEPGACVGYQTTAPLQQNFDQHQLHMMQADGYGMNNADSFGSGNLYGAATSVGSMTNSQNLNPVNLQSISRTNPSLISNQSNLHAVQSAAHMKPQSVDQFEKTNFQPALTSRDDILQVNQQQQFQHQSLQFQQQQFLQQQLQHKQQNQQQQNLLSNSCYSQSPLASDLGSQVKCEPGLQHHDEVLYQQAPEQFQRPELQNQFLQNNGEEHPRQQGMFSSLPQNSQQMQQMLHEDQLIPGPRNDYKLSAGAQLESSVHSQWHPHSQDQAQIPGNLSHEQPFQEDFCQRTFGQDGAQCTNLSVDGSTISPMVVARSSSDPLNSRGSISKSENGSHDQQFRNQVKWLLFLRHARSCKASEGECNAYCFTARKLLSHMDKCESSKCSDPRCRPSKILIHHYKTCANSTCPVCVPVKNYLQAQMARACQNSASVLPLSDGGSAKANDARDISVRMTSTTLLNDTSIGIQPSLKRLKIEQSSQSVIVESEGSVLSGSIVAEPHVSQDIQHQDYQHVNQCMPIKPQPMEAKTISQDIQHQEYQHVNQCMPVKPQPMEVKTEVPTSCTRGSPVIIEMKDAVDDISKQKTDGEYITIDKFGGLPKQENATIEREPDSIKQETVTQSSESAAGTKSGKPTIKGVSLTELFTPEQVREHITGLRRWVGQSKAKAEKNQAMEHSMSENSCQLCAVEKLTFEPPPIYCSPCGARIKRNAMYYTMGAGDTRHYFCIPCHNEARGDSIVVDGTAIPKARLEKKKNDEEIEEWWVQCDKCEAWQHQICALFNGRRNDGGQAEYTCPNCYIAEVERGERKPLPQSAVLGAKDLPRTILSDHIEQRLFRRLKQERQERARVQGKSYDEVLGAEALVIRVVSSVDKKLEVKQRFLEIFQEQNYPLEFPYKSKVVLLFQKIEGVEVCLFGMYVQEFGSESAFPNQRRVYLSYLDSVKYFRPEVKAVTGEALRTFVYHEILIGYLEYCKMRGFTSCYIWACPPLKGEDYILYCHPEIQKTPKSDKLREWYLAMLRKASKENIVVDLTNLYDHFFTTTGECKARVTAARLPYFDGDYWPGAAEDLINQLRQEEDGRKLNKKGTFKKTISKRALKAASGQSDLSANATKDLLLMHKLGETISPMKEDFIMVHLQHCCTHCCILMVSGNRWVCNQCKKFQICDKCHEAELKRDERERHPTNQREKHVLYPIEITDVPTDTKDKDEILESEFFDTRQAFLSLCQGNHYQYDTLRRAKHSSMMVLYHLHNPTAPAFVTTCNVCHLDIETGQGWRCEVCPDYDVCNACYQKDGGIDHPHKLTNHPSIAERDAQNKEARQLRVLQLRKMLDLLVHASQCRSAHCQYPNCRKVKGLFRHGIQCRIRASGGCVLCKKMWYLLQLHARACKESQCHVPRCRDLKEHLRRLQQQSDSRRRAAVMEMMRQRAAEVAGNSG</sequence>
<keyword evidence="11" id="KW-0804">Transcription</keyword>
<comment type="catalytic activity">
    <reaction evidence="14">
        <text>L-lysyl-[protein] + acetyl-CoA = N(6)-acetyl-L-lysyl-[protein] + CoA + H(+)</text>
        <dbReference type="Rhea" id="RHEA:45948"/>
        <dbReference type="Rhea" id="RHEA-COMP:9752"/>
        <dbReference type="Rhea" id="RHEA-COMP:10731"/>
        <dbReference type="ChEBI" id="CHEBI:15378"/>
        <dbReference type="ChEBI" id="CHEBI:29969"/>
        <dbReference type="ChEBI" id="CHEBI:57287"/>
        <dbReference type="ChEBI" id="CHEBI:57288"/>
        <dbReference type="ChEBI" id="CHEBI:61930"/>
        <dbReference type="EC" id="2.3.1.48"/>
    </reaction>
</comment>
<dbReference type="Gene3D" id="1.20.1020.10">
    <property type="entry name" value="TAZ domain"/>
    <property type="match status" value="2"/>
</dbReference>
<feature type="region of interest" description="Disordered" evidence="16">
    <location>
        <begin position="616"/>
        <end position="636"/>
    </location>
</feature>
<dbReference type="InterPro" id="IPR013083">
    <property type="entry name" value="Znf_RING/FYVE/PHD"/>
</dbReference>
<dbReference type="SUPFAM" id="SSF57933">
    <property type="entry name" value="TAZ domain"/>
    <property type="match status" value="2"/>
</dbReference>
<dbReference type="PANTHER" id="PTHR13808">
    <property type="entry name" value="CBP/P300-RELATED"/>
    <property type="match status" value="1"/>
</dbReference>
<dbReference type="InterPro" id="IPR011011">
    <property type="entry name" value="Znf_FYVE_PHD"/>
</dbReference>
<evidence type="ECO:0000313" key="21">
    <source>
        <dbReference type="Proteomes" id="UP001396334"/>
    </source>
</evidence>
<dbReference type="Pfam" id="PF02135">
    <property type="entry name" value="zf-TAZ"/>
    <property type="match status" value="2"/>
</dbReference>
<dbReference type="InterPro" id="IPR001965">
    <property type="entry name" value="Znf_PHD"/>
</dbReference>
<keyword evidence="7" id="KW-0862">Zinc</keyword>
<dbReference type="SMART" id="SM01250">
    <property type="entry name" value="KAT11"/>
    <property type="match status" value="1"/>
</dbReference>
<dbReference type="EC" id="2.3.1.48" evidence="3"/>
<dbReference type="Pfam" id="PF00569">
    <property type="entry name" value="ZZ"/>
    <property type="match status" value="1"/>
</dbReference>
<comment type="subcellular location">
    <subcellularLocation>
        <location evidence="2">Nucleus</location>
    </subcellularLocation>
</comment>